<dbReference type="EMBL" id="FNVT01000007">
    <property type="protein sequence ID" value="SEG92033.1"/>
    <property type="molecule type" value="Genomic_DNA"/>
</dbReference>
<dbReference type="Proteomes" id="UP000236732">
    <property type="component" value="Unassembled WGS sequence"/>
</dbReference>
<protein>
    <submittedName>
        <fullName evidence="1">Uncharacterized protein</fullName>
    </submittedName>
</protein>
<proteinExistence type="predicted"/>
<sequence>MEIDKTQIRSAATAFDLERGELGRFIAEAAEDLNAIGDFWGDGKEGTAFFKGQGAAGGYEAVTGQIIEGTEVYLDAHHEIASRLRLMADLVQVADWDSVAAILSKLPPADPGQKIWGTG</sequence>
<name>A0A1H6E461_9ACTN</name>
<dbReference type="RefSeq" id="WP_103958773.1">
    <property type="nucleotide sequence ID" value="NZ_FNVT01000007.1"/>
</dbReference>
<evidence type="ECO:0000313" key="1">
    <source>
        <dbReference type="EMBL" id="SEG92033.1"/>
    </source>
</evidence>
<keyword evidence="2" id="KW-1185">Reference proteome</keyword>
<dbReference type="OrthoDB" id="3536898at2"/>
<reference evidence="1 2" key="1">
    <citation type="submission" date="2016-10" db="EMBL/GenBank/DDBJ databases">
        <authorList>
            <person name="de Groot N.N."/>
        </authorList>
    </citation>
    <scope>NUCLEOTIDE SEQUENCE [LARGE SCALE GENOMIC DNA]</scope>
    <source>
        <strain evidence="1 2">CGMCC 4.7037</strain>
    </source>
</reference>
<accession>A0A1H6E461</accession>
<evidence type="ECO:0000313" key="2">
    <source>
        <dbReference type="Proteomes" id="UP000236732"/>
    </source>
</evidence>
<organism evidence="1 2">
    <name type="scientific">Nonomuraea solani</name>
    <dbReference type="NCBI Taxonomy" id="1144553"/>
    <lineage>
        <taxon>Bacteria</taxon>
        <taxon>Bacillati</taxon>
        <taxon>Actinomycetota</taxon>
        <taxon>Actinomycetes</taxon>
        <taxon>Streptosporangiales</taxon>
        <taxon>Streptosporangiaceae</taxon>
        <taxon>Nonomuraea</taxon>
    </lineage>
</organism>
<gene>
    <name evidence="1" type="ORF">SAMN05444920_107431</name>
</gene>
<dbReference type="AlphaFoldDB" id="A0A1H6E461"/>